<dbReference type="GO" id="GO:0006072">
    <property type="term" value="P:glycerol-3-phosphate metabolic process"/>
    <property type="evidence" value="ECO:0007669"/>
    <property type="project" value="InterPro"/>
</dbReference>
<keyword evidence="13" id="KW-0560">Oxidoreductase</keyword>
<dbReference type="NCBIfam" id="NF008313">
    <property type="entry name" value="PRK11101.1"/>
    <property type="match status" value="1"/>
</dbReference>
<proteinExistence type="inferred from homology"/>
<dbReference type="SUPFAM" id="SSF54373">
    <property type="entry name" value="FAD-linked reductases, C-terminal domain"/>
    <property type="match status" value="1"/>
</dbReference>
<dbReference type="Pfam" id="PF01266">
    <property type="entry name" value="DAO"/>
    <property type="match status" value="1"/>
</dbReference>
<evidence type="ECO:0000256" key="13">
    <source>
        <dbReference type="ARBA" id="ARBA00023002"/>
    </source>
</evidence>
<keyword evidence="19" id="KW-1185">Reference proteome</keyword>
<dbReference type="InterPro" id="IPR000447">
    <property type="entry name" value="G3P_DH_FAD-dep"/>
</dbReference>
<comment type="pathway">
    <text evidence="5">Polyol metabolism; glycerol degradation via glycerol kinase pathway; glycerone phosphate from sn-glycerol 3-phosphate (anaerobic route): step 1/1.</text>
</comment>
<dbReference type="InterPro" id="IPR006076">
    <property type="entry name" value="FAD-dep_OxRdtase"/>
</dbReference>
<dbReference type="RefSeq" id="WP_024029907.1">
    <property type="nucleotide sequence ID" value="NZ_ALAN01000102.1"/>
</dbReference>
<dbReference type="AlphaFoldDB" id="A0AB94IJR3"/>
<dbReference type="Gene3D" id="3.50.50.60">
    <property type="entry name" value="FAD/NAD(P)-binding domain"/>
    <property type="match status" value="3"/>
</dbReference>
<name>A0AB94IJR3_9BACI</name>
<evidence type="ECO:0000256" key="5">
    <source>
        <dbReference type="ARBA" id="ARBA00005157"/>
    </source>
</evidence>
<dbReference type="InterPro" id="IPR036188">
    <property type="entry name" value="FAD/NAD-bd_sf"/>
</dbReference>
<evidence type="ECO:0000256" key="10">
    <source>
        <dbReference type="ARBA" id="ARBA00022475"/>
    </source>
</evidence>
<dbReference type="GO" id="GO:0005886">
    <property type="term" value="C:plasma membrane"/>
    <property type="evidence" value="ECO:0007669"/>
    <property type="project" value="UniProtKB-SubCell"/>
</dbReference>
<evidence type="ECO:0000256" key="6">
    <source>
        <dbReference type="ARBA" id="ARBA00007330"/>
    </source>
</evidence>
<dbReference type="GO" id="GO:0004368">
    <property type="term" value="F:glycerol-3-phosphate dehydrogenase (quinone) activity"/>
    <property type="evidence" value="ECO:0007669"/>
    <property type="project" value="UniProtKB-EC"/>
</dbReference>
<evidence type="ECO:0000256" key="3">
    <source>
        <dbReference type="ARBA" id="ARBA00004202"/>
    </source>
</evidence>
<dbReference type="PANTHER" id="PTHR11985">
    <property type="entry name" value="GLYCEROL-3-PHOSPHATE DEHYDROGENASE"/>
    <property type="match status" value="1"/>
</dbReference>
<accession>A0AB94IJR3</accession>
<reference evidence="18 19" key="1">
    <citation type="journal article" date="2014" name="Environ. Microbiol.">
        <title>The nitrate-ammonifying and nosZ-carrying bacterium Bacillus vireti is a potent source and sink for nitric and nitrous oxide under high nitrate conditions.</title>
        <authorList>
            <person name="Mania D."/>
            <person name="Heylen K."/>
            <person name="van Spanning R.J."/>
            <person name="Frostegard A."/>
        </authorList>
    </citation>
    <scope>NUCLEOTIDE SEQUENCE [LARGE SCALE GENOMIC DNA]</scope>
    <source>
        <strain evidence="18 19">LMG 21834</strain>
    </source>
</reference>
<dbReference type="CDD" id="cd19946">
    <property type="entry name" value="GlpA-like_Fer2_BFD-like"/>
    <property type="match status" value="1"/>
</dbReference>
<dbReference type="SUPFAM" id="SSF51905">
    <property type="entry name" value="FAD/NAD(P)-binding domain"/>
    <property type="match status" value="1"/>
</dbReference>
<feature type="domain" description="FAD dependent oxidoreductase" evidence="16">
    <location>
        <begin position="8"/>
        <end position="349"/>
    </location>
</feature>
<protein>
    <recommendedName>
        <fullName evidence="9">Aerobic glycerol-3-phosphate dehydrogenase</fullName>
        <ecNumber evidence="8">1.1.5.3</ecNumber>
    </recommendedName>
</protein>
<comment type="catalytic activity">
    <reaction evidence="15">
        <text>a quinone + sn-glycerol 3-phosphate = dihydroxyacetone phosphate + a quinol</text>
        <dbReference type="Rhea" id="RHEA:18977"/>
        <dbReference type="ChEBI" id="CHEBI:24646"/>
        <dbReference type="ChEBI" id="CHEBI:57597"/>
        <dbReference type="ChEBI" id="CHEBI:57642"/>
        <dbReference type="ChEBI" id="CHEBI:132124"/>
        <dbReference type="EC" id="1.1.5.3"/>
    </reaction>
</comment>
<dbReference type="GO" id="GO:0009331">
    <property type="term" value="C:glycerol-3-phosphate dehydrogenase (FAD) complex"/>
    <property type="evidence" value="ECO:0007669"/>
    <property type="project" value="InterPro"/>
</dbReference>
<dbReference type="Pfam" id="PF04324">
    <property type="entry name" value="Fer2_BFD"/>
    <property type="match status" value="1"/>
</dbReference>
<evidence type="ECO:0000256" key="9">
    <source>
        <dbReference type="ARBA" id="ARBA00017956"/>
    </source>
</evidence>
<comment type="subunit">
    <text evidence="7">Composed of a catalytic GlpA/B dimer and of membrane bound GlpC.</text>
</comment>
<dbReference type="GO" id="GO:0050660">
    <property type="term" value="F:flavin adenine dinucleotide binding"/>
    <property type="evidence" value="ECO:0007669"/>
    <property type="project" value="InterPro"/>
</dbReference>
<sequence length="539" mass="59119">MGQIIETDVVVIGGGMTGAGVLRDLALRGIKAILVEQQDLGHGTSTRNHGLLHSGARYAVRDEEAAIESYRENLILKKTVPGSIEQTGGLFVKVPEDDESYIQKWLTACTKVGIPVEEIPVAQALQQEPFLTRDAQVVYRVPDGAVDCFTMVVDVVADAVKHGAHALTYHEVVDVVTEQNRVTGVRVRDGFTGEEKDILAELVVNASGPWGAKIAEMAGIPLTMINNKGMLAIFNHRINKQVINRLRMPGDADIFVPAHNVTIFGTTGINVEDPNNFSLHRQELVGMLAEGKKLIPSINELRLIRAFSGSRPLYQESTVSDASGRNVTRGITLLDHLKRDGLDGLVTITGGKLTTFRYMAEKTVDLVCEKLGIKAGCTTDQEMVPHRKAEEFFKDVDLAPAARHKLSHWAGTKAAEIESSLKNKAANFVVCECEQVTWAEIESVIPEEGRFHLGDIRRRTRLGMGPCQGTFCNHRAAALAVEKGKATVEEAEQALQHAVFERKKGMDVVATGETAKQRQLMDTIYRVSLGFREGDFQHV</sequence>
<evidence type="ECO:0000259" key="17">
    <source>
        <dbReference type="Pfam" id="PF04324"/>
    </source>
</evidence>
<keyword evidence="11" id="KW-0285">Flavoprotein</keyword>
<organism evidence="18 19">
    <name type="scientific">Neobacillus vireti LMG 21834</name>
    <dbReference type="NCBI Taxonomy" id="1131730"/>
    <lineage>
        <taxon>Bacteria</taxon>
        <taxon>Bacillati</taxon>
        <taxon>Bacillota</taxon>
        <taxon>Bacilli</taxon>
        <taxon>Bacillales</taxon>
        <taxon>Bacillaceae</taxon>
        <taxon>Neobacillus</taxon>
    </lineage>
</organism>
<evidence type="ECO:0000256" key="8">
    <source>
        <dbReference type="ARBA" id="ARBA00013029"/>
    </source>
</evidence>
<dbReference type="NCBIfam" id="TIGR03377">
    <property type="entry name" value="glycerol3P_GlpA"/>
    <property type="match status" value="1"/>
</dbReference>
<evidence type="ECO:0000256" key="7">
    <source>
        <dbReference type="ARBA" id="ARBA00011331"/>
    </source>
</evidence>
<keyword evidence="12" id="KW-0274">FAD</keyword>
<dbReference type="InterPro" id="IPR017752">
    <property type="entry name" value="G3P_DH_GlpA_su"/>
</dbReference>
<comment type="cofactor">
    <cofactor evidence="1">
        <name>FMN</name>
        <dbReference type="ChEBI" id="CHEBI:58210"/>
    </cofactor>
</comment>
<evidence type="ECO:0000256" key="1">
    <source>
        <dbReference type="ARBA" id="ARBA00001917"/>
    </source>
</evidence>
<dbReference type="InterPro" id="IPR007419">
    <property type="entry name" value="BFD-like_2Fe2S-bd_dom"/>
</dbReference>
<evidence type="ECO:0000259" key="16">
    <source>
        <dbReference type="Pfam" id="PF01266"/>
    </source>
</evidence>
<comment type="pathway">
    <text evidence="4">Polyol metabolism; glycerol degradation via glycerol kinase pathway; glycerone phosphate from sn-glycerol 3-phosphate (aerobic route): step 1/1.</text>
</comment>
<evidence type="ECO:0000313" key="19">
    <source>
        <dbReference type="Proteomes" id="UP000018877"/>
    </source>
</evidence>
<evidence type="ECO:0000256" key="4">
    <source>
        <dbReference type="ARBA" id="ARBA00004977"/>
    </source>
</evidence>
<dbReference type="PANTHER" id="PTHR11985:SF15">
    <property type="entry name" value="GLYCEROL-3-PHOSPHATE DEHYDROGENASE, MITOCHONDRIAL"/>
    <property type="match status" value="1"/>
</dbReference>
<comment type="caution">
    <text evidence="18">The sequence shown here is derived from an EMBL/GenBank/DDBJ whole genome shotgun (WGS) entry which is preliminary data.</text>
</comment>
<dbReference type="Gene3D" id="1.10.10.1100">
    <property type="entry name" value="BFD-like [2Fe-2S]-binding domain"/>
    <property type="match status" value="1"/>
</dbReference>
<dbReference type="Proteomes" id="UP000018877">
    <property type="component" value="Unassembled WGS sequence"/>
</dbReference>
<keyword evidence="10" id="KW-1003">Cell membrane</keyword>
<evidence type="ECO:0000313" key="18">
    <source>
        <dbReference type="EMBL" id="ETI67242.1"/>
    </source>
</evidence>
<evidence type="ECO:0000256" key="14">
    <source>
        <dbReference type="ARBA" id="ARBA00023136"/>
    </source>
</evidence>
<dbReference type="PRINTS" id="PR01001">
    <property type="entry name" value="FADG3PDH"/>
</dbReference>
<feature type="domain" description="BFD-like [2Fe-2S]-binding" evidence="17">
    <location>
        <begin position="429"/>
        <end position="479"/>
    </location>
</feature>
<evidence type="ECO:0000256" key="15">
    <source>
        <dbReference type="ARBA" id="ARBA00049055"/>
    </source>
</evidence>
<dbReference type="GO" id="GO:0010181">
    <property type="term" value="F:FMN binding"/>
    <property type="evidence" value="ECO:0007669"/>
    <property type="project" value="InterPro"/>
</dbReference>
<gene>
    <name evidence="18" type="ORF">BAVI_18687</name>
</gene>
<comment type="similarity">
    <text evidence="6">Belongs to the FAD-dependent glycerol-3-phosphate dehydrogenase family.</text>
</comment>
<dbReference type="EMBL" id="ALAN01000102">
    <property type="protein sequence ID" value="ETI67242.1"/>
    <property type="molecule type" value="Genomic_DNA"/>
</dbReference>
<comment type="cofactor">
    <cofactor evidence="2">
        <name>FAD</name>
        <dbReference type="ChEBI" id="CHEBI:57692"/>
    </cofactor>
</comment>
<dbReference type="GO" id="GO:0046174">
    <property type="term" value="P:polyol catabolic process"/>
    <property type="evidence" value="ECO:0007669"/>
    <property type="project" value="InterPro"/>
</dbReference>
<comment type="subcellular location">
    <subcellularLocation>
        <location evidence="3">Cell membrane</location>
        <topology evidence="3">Peripheral membrane protein</topology>
    </subcellularLocation>
</comment>
<dbReference type="InterPro" id="IPR041854">
    <property type="entry name" value="BFD-like_2Fe2S-bd_dom_sf"/>
</dbReference>
<dbReference type="EC" id="1.1.5.3" evidence="8"/>
<evidence type="ECO:0000256" key="12">
    <source>
        <dbReference type="ARBA" id="ARBA00022827"/>
    </source>
</evidence>
<evidence type="ECO:0000256" key="2">
    <source>
        <dbReference type="ARBA" id="ARBA00001974"/>
    </source>
</evidence>
<keyword evidence="14" id="KW-0472">Membrane</keyword>
<evidence type="ECO:0000256" key="11">
    <source>
        <dbReference type="ARBA" id="ARBA00022630"/>
    </source>
</evidence>